<evidence type="ECO:0000256" key="6">
    <source>
        <dbReference type="SAM" id="Phobius"/>
    </source>
</evidence>
<evidence type="ECO:0000256" key="3">
    <source>
        <dbReference type="ARBA" id="ARBA00022692"/>
    </source>
</evidence>
<feature type="transmembrane region" description="Helical" evidence="6">
    <location>
        <begin position="232"/>
        <end position="255"/>
    </location>
</feature>
<comment type="subcellular location">
    <subcellularLocation>
        <location evidence="1">Membrane</location>
        <topology evidence="1">Multi-pass membrane protein</topology>
    </subcellularLocation>
</comment>
<name>A0ABW5DNJ9_9PROT</name>
<keyword evidence="3 6" id="KW-0812">Transmembrane</keyword>
<feature type="transmembrane region" description="Helical" evidence="6">
    <location>
        <begin position="165"/>
        <end position="186"/>
    </location>
</feature>
<organism evidence="8 9">
    <name type="scientific">Lacibacterium aquatile</name>
    <dbReference type="NCBI Taxonomy" id="1168082"/>
    <lineage>
        <taxon>Bacteria</taxon>
        <taxon>Pseudomonadati</taxon>
        <taxon>Pseudomonadota</taxon>
        <taxon>Alphaproteobacteria</taxon>
        <taxon>Rhodospirillales</taxon>
        <taxon>Rhodospirillaceae</taxon>
    </lineage>
</organism>
<proteinExistence type="inferred from homology"/>
<protein>
    <submittedName>
        <fullName evidence="8">DMT family transporter</fullName>
    </submittedName>
</protein>
<dbReference type="EMBL" id="JBHUIP010000001">
    <property type="protein sequence ID" value="MFD2261509.1"/>
    <property type="molecule type" value="Genomic_DNA"/>
</dbReference>
<dbReference type="Proteomes" id="UP001597295">
    <property type="component" value="Unassembled WGS sequence"/>
</dbReference>
<feature type="transmembrane region" description="Helical" evidence="6">
    <location>
        <begin position="21"/>
        <end position="41"/>
    </location>
</feature>
<evidence type="ECO:0000259" key="7">
    <source>
        <dbReference type="Pfam" id="PF00892"/>
    </source>
</evidence>
<evidence type="ECO:0000256" key="2">
    <source>
        <dbReference type="ARBA" id="ARBA00009853"/>
    </source>
</evidence>
<evidence type="ECO:0000313" key="8">
    <source>
        <dbReference type="EMBL" id="MFD2261509.1"/>
    </source>
</evidence>
<comment type="similarity">
    <text evidence="2">Belongs to the drug/metabolite transporter (DMT) superfamily. 10 TMS drug/metabolite exporter (DME) (TC 2.A.7.3) family.</text>
</comment>
<evidence type="ECO:0000313" key="9">
    <source>
        <dbReference type="Proteomes" id="UP001597295"/>
    </source>
</evidence>
<evidence type="ECO:0000256" key="5">
    <source>
        <dbReference type="ARBA" id="ARBA00023136"/>
    </source>
</evidence>
<feature type="transmembrane region" description="Helical" evidence="6">
    <location>
        <begin position="267"/>
        <end position="284"/>
    </location>
</feature>
<comment type="caution">
    <text evidence="8">The sequence shown here is derived from an EMBL/GenBank/DDBJ whole genome shotgun (WGS) entry which is preliminary data.</text>
</comment>
<feature type="transmembrane region" description="Helical" evidence="6">
    <location>
        <begin position="47"/>
        <end position="68"/>
    </location>
</feature>
<accession>A0ABW5DNJ9</accession>
<feature type="transmembrane region" description="Helical" evidence="6">
    <location>
        <begin position="135"/>
        <end position="153"/>
    </location>
</feature>
<gene>
    <name evidence="8" type="ORF">ACFSM5_01325</name>
</gene>
<dbReference type="PANTHER" id="PTHR22911">
    <property type="entry name" value="ACYL-MALONYL CONDENSING ENZYME-RELATED"/>
    <property type="match status" value="1"/>
</dbReference>
<feature type="transmembrane region" description="Helical" evidence="6">
    <location>
        <begin position="290"/>
        <end position="307"/>
    </location>
</feature>
<feature type="transmembrane region" description="Helical" evidence="6">
    <location>
        <begin position="107"/>
        <end position="128"/>
    </location>
</feature>
<keyword evidence="4 6" id="KW-1133">Transmembrane helix</keyword>
<dbReference type="SUPFAM" id="SSF103481">
    <property type="entry name" value="Multidrug resistance efflux transporter EmrE"/>
    <property type="match status" value="2"/>
</dbReference>
<reference evidence="9" key="1">
    <citation type="journal article" date="2019" name="Int. J. Syst. Evol. Microbiol.">
        <title>The Global Catalogue of Microorganisms (GCM) 10K type strain sequencing project: providing services to taxonomists for standard genome sequencing and annotation.</title>
        <authorList>
            <consortium name="The Broad Institute Genomics Platform"/>
            <consortium name="The Broad Institute Genome Sequencing Center for Infectious Disease"/>
            <person name="Wu L."/>
            <person name="Ma J."/>
        </authorList>
    </citation>
    <scope>NUCLEOTIDE SEQUENCE [LARGE SCALE GENOMIC DNA]</scope>
    <source>
        <strain evidence="9">CGMCC 1.19062</strain>
    </source>
</reference>
<dbReference type="InterPro" id="IPR037185">
    <property type="entry name" value="EmrE-like"/>
</dbReference>
<dbReference type="PANTHER" id="PTHR22911:SF6">
    <property type="entry name" value="SOLUTE CARRIER FAMILY 35 MEMBER G1"/>
    <property type="match status" value="1"/>
</dbReference>
<dbReference type="InterPro" id="IPR000620">
    <property type="entry name" value="EamA_dom"/>
</dbReference>
<feature type="domain" description="EamA" evidence="7">
    <location>
        <begin position="19"/>
        <end position="152"/>
    </location>
</feature>
<sequence length="311" mass="32892">MVFIIQDRLPVSPLTPIQTGIALRLSSVLLFAGLNICIRLSAADVPLGELMFFRSAVALIPLGIYLAIRGEFLTGFRTKYPWGHVLRSLFGCTAMATSFTSMSYLPLANATALAFITPMVTVVAAILLLGERPKLIVYIALAMGFCGIITMLSPALRSTGLDHHTLIGTAAGIAAAMSSAAVITQVKKLTKTELPATIALYFAITCSIVGLATLPLGWVFPSLAWNLPHGTPLIALIMGGILGGIAQIMMTEAFARAPASTLAPFEYTSMMWALMADIIIFSVWPGPQTLLGSALIVGAAALVALSTRRRA</sequence>
<feature type="transmembrane region" description="Helical" evidence="6">
    <location>
        <begin position="198"/>
        <end position="220"/>
    </location>
</feature>
<feature type="domain" description="EamA" evidence="7">
    <location>
        <begin position="167"/>
        <end position="304"/>
    </location>
</feature>
<dbReference type="RefSeq" id="WP_379874393.1">
    <property type="nucleotide sequence ID" value="NZ_JBHUIP010000001.1"/>
</dbReference>
<evidence type="ECO:0000256" key="1">
    <source>
        <dbReference type="ARBA" id="ARBA00004141"/>
    </source>
</evidence>
<dbReference type="Pfam" id="PF00892">
    <property type="entry name" value="EamA"/>
    <property type="match status" value="2"/>
</dbReference>
<keyword evidence="9" id="KW-1185">Reference proteome</keyword>
<evidence type="ECO:0000256" key="4">
    <source>
        <dbReference type="ARBA" id="ARBA00022989"/>
    </source>
</evidence>
<keyword evidence="5 6" id="KW-0472">Membrane</keyword>